<dbReference type="PROSITE" id="PS01124">
    <property type="entry name" value="HTH_ARAC_FAMILY_2"/>
    <property type="match status" value="1"/>
</dbReference>
<dbReference type="Gene3D" id="1.10.10.60">
    <property type="entry name" value="Homeodomain-like"/>
    <property type="match status" value="1"/>
</dbReference>
<dbReference type="GO" id="GO:0000976">
    <property type="term" value="F:transcription cis-regulatory region binding"/>
    <property type="evidence" value="ECO:0007669"/>
    <property type="project" value="TreeGrafter"/>
</dbReference>
<evidence type="ECO:0000256" key="3">
    <source>
        <dbReference type="ARBA" id="ARBA00023163"/>
    </source>
</evidence>
<sequence>MWYQIPMPDSLPATMSVAFLHPFFDELLHRGVSQSLLAARISLPESSLFDPTVTVPANSVYAFLKWVADSTGDALICASIGQHMAKGAWAPLVPLMNSATTVGDFFQKFSQMSSEQGKAAIYKLEVEGAVALWRLVRAKGASADAAFADAVAAGYFVDLLKSAARHDWDASKIIAVLPDTKLVSHDLLPSTSVLSGGTGLTLRFPSAFLGFDMPRISPANDQPELTVVSMQETTLPEQVRQLIQRSISDPNLGLDSIAKGVGLSSWKLQSQLKENGMSLSEIREEVRKKQAIAQVTETTDTVGSIATGLGYSNSSNFTRAFRGWTGKSPRDYRKSL</sequence>
<feature type="domain" description="HTH araC/xylS-type" evidence="4">
    <location>
        <begin position="237"/>
        <end position="335"/>
    </location>
</feature>
<keyword evidence="3" id="KW-0804">Transcription</keyword>
<evidence type="ECO:0000313" key="6">
    <source>
        <dbReference type="Proteomes" id="UP000051870"/>
    </source>
</evidence>
<accession>A0A0P1IB20</accession>
<reference evidence="6" key="1">
    <citation type="submission" date="2015-09" db="EMBL/GenBank/DDBJ databases">
        <authorList>
            <person name="Rodrigo-Torres Lidia"/>
            <person name="Arahal R.David."/>
        </authorList>
    </citation>
    <scope>NUCLEOTIDE SEQUENCE [LARGE SCALE GENOMIC DNA]</scope>
    <source>
        <strain evidence="6">CECT 7735</strain>
    </source>
</reference>
<dbReference type="PANTHER" id="PTHR47894:SF1">
    <property type="entry name" value="HTH-TYPE TRANSCRIPTIONAL REGULATOR VQSM"/>
    <property type="match status" value="1"/>
</dbReference>
<dbReference type="PRINTS" id="PR00032">
    <property type="entry name" value="HTHARAC"/>
</dbReference>
<dbReference type="InterPro" id="IPR020449">
    <property type="entry name" value="Tscrpt_reg_AraC-type_HTH"/>
</dbReference>
<dbReference type="STRING" id="1715693.PH7735_02628"/>
<evidence type="ECO:0000313" key="5">
    <source>
        <dbReference type="EMBL" id="CUK02625.1"/>
    </source>
</evidence>
<dbReference type="SMART" id="SM00342">
    <property type="entry name" value="HTH_ARAC"/>
    <property type="match status" value="1"/>
</dbReference>
<name>A0A0P1IB20_9RHOB</name>
<dbReference type="EMBL" id="CYTW01000002">
    <property type="protein sequence ID" value="CUK02625.1"/>
    <property type="molecule type" value="Genomic_DNA"/>
</dbReference>
<keyword evidence="6" id="KW-1185">Reference proteome</keyword>
<dbReference type="Pfam" id="PF12833">
    <property type="entry name" value="HTH_18"/>
    <property type="match status" value="1"/>
</dbReference>
<dbReference type="GO" id="GO:0003700">
    <property type="term" value="F:DNA-binding transcription factor activity"/>
    <property type="evidence" value="ECO:0007669"/>
    <property type="project" value="InterPro"/>
</dbReference>
<dbReference type="InterPro" id="IPR032687">
    <property type="entry name" value="AraC-type_N"/>
</dbReference>
<dbReference type="Pfam" id="PF12625">
    <property type="entry name" value="Arabinose_bd"/>
    <property type="match status" value="1"/>
</dbReference>
<dbReference type="Proteomes" id="UP000051870">
    <property type="component" value="Unassembled WGS sequence"/>
</dbReference>
<evidence type="ECO:0000259" key="4">
    <source>
        <dbReference type="PROSITE" id="PS01124"/>
    </source>
</evidence>
<keyword evidence="2" id="KW-0238">DNA-binding</keyword>
<dbReference type="InterPro" id="IPR009057">
    <property type="entry name" value="Homeodomain-like_sf"/>
</dbReference>
<evidence type="ECO:0000256" key="1">
    <source>
        <dbReference type="ARBA" id="ARBA00023015"/>
    </source>
</evidence>
<protein>
    <submittedName>
        <fullName evidence="5">Virulence-regulating protein VirS</fullName>
    </submittedName>
</protein>
<dbReference type="SUPFAM" id="SSF46689">
    <property type="entry name" value="Homeodomain-like"/>
    <property type="match status" value="1"/>
</dbReference>
<dbReference type="GO" id="GO:0005829">
    <property type="term" value="C:cytosol"/>
    <property type="evidence" value="ECO:0007669"/>
    <property type="project" value="TreeGrafter"/>
</dbReference>
<dbReference type="PANTHER" id="PTHR47894">
    <property type="entry name" value="HTH-TYPE TRANSCRIPTIONAL REGULATOR GADX"/>
    <property type="match status" value="1"/>
</dbReference>
<gene>
    <name evidence="5" type="primary">virS_5</name>
    <name evidence="5" type="ORF">PH7735_02628</name>
</gene>
<dbReference type="AlphaFoldDB" id="A0A0P1IB20"/>
<organism evidence="5 6">
    <name type="scientific">Shimia thalassica</name>
    <dbReference type="NCBI Taxonomy" id="1715693"/>
    <lineage>
        <taxon>Bacteria</taxon>
        <taxon>Pseudomonadati</taxon>
        <taxon>Pseudomonadota</taxon>
        <taxon>Alphaproteobacteria</taxon>
        <taxon>Rhodobacterales</taxon>
        <taxon>Roseobacteraceae</taxon>
    </lineage>
</organism>
<keyword evidence="1" id="KW-0805">Transcription regulation</keyword>
<proteinExistence type="predicted"/>
<evidence type="ECO:0000256" key="2">
    <source>
        <dbReference type="ARBA" id="ARBA00023125"/>
    </source>
</evidence>
<dbReference type="InterPro" id="IPR018060">
    <property type="entry name" value="HTH_AraC"/>
</dbReference>